<dbReference type="EMBL" id="JACHHJ010000005">
    <property type="protein sequence ID" value="MBB6451193.1"/>
    <property type="molecule type" value="Genomic_DNA"/>
</dbReference>
<dbReference type="CDD" id="cd07410">
    <property type="entry name" value="MPP_CpdB_N"/>
    <property type="match status" value="1"/>
</dbReference>
<evidence type="ECO:0000313" key="14">
    <source>
        <dbReference type="EMBL" id="MBB6451193.1"/>
    </source>
</evidence>
<evidence type="ECO:0000313" key="15">
    <source>
        <dbReference type="Proteomes" id="UP000568839"/>
    </source>
</evidence>
<protein>
    <submittedName>
        <fullName evidence="14">2',3'-cyclic-nucleotide 2'-phosphodiesterase</fullName>
    </submittedName>
</protein>
<keyword evidence="15" id="KW-1185">Reference proteome</keyword>
<dbReference type="NCBIfam" id="NF006938">
    <property type="entry name" value="PRK09420.1"/>
    <property type="match status" value="1"/>
</dbReference>
<evidence type="ECO:0000256" key="2">
    <source>
        <dbReference type="ARBA" id="ARBA00001730"/>
    </source>
</evidence>
<keyword evidence="8 11" id="KW-0547">Nucleotide-binding</keyword>
<comment type="cofactor">
    <cofactor evidence="3">
        <name>a divalent metal cation</name>
        <dbReference type="ChEBI" id="CHEBI:60240"/>
    </cofactor>
</comment>
<evidence type="ECO:0000256" key="1">
    <source>
        <dbReference type="ARBA" id="ARBA00000527"/>
    </source>
</evidence>
<dbReference type="PROSITE" id="PS00786">
    <property type="entry name" value="5_NUCLEOTIDASE_2"/>
    <property type="match status" value="1"/>
</dbReference>
<dbReference type="GO" id="GO:0009166">
    <property type="term" value="P:nucleotide catabolic process"/>
    <property type="evidence" value="ECO:0007669"/>
    <property type="project" value="InterPro"/>
</dbReference>
<dbReference type="InterPro" id="IPR004843">
    <property type="entry name" value="Calcineurin-like_PHP"/>
</dbReference>
<evidence type="ECO:0000256" key="5">
    <source>
        <dbReference type="ARBA" id="ARBA00006654"/>
    </source>
</evidence>
<dbReference type="GO" id="GO:0030288">
    <property type="term" value="C:outer membrane-bounded periplasmic space"/>
    <property type="evidence" value="ECO:0007669"/>
    <property type="project" value="TreeGrafter"/>
</dbReference>
<dbReference type="SUPFAM" id="SSF55816">
    <property type="entry name" value="5'-nucleotidase (syn. UDP-sugar hydrolase), C-terminal domain"/>
    <property type="match status" value="1"/>
</dbReference>
<comment type="subcellular location">
    <subcellularLocation>
        <location evidence="4">Cell envelope</location>
    </subcellularLocation>
</comment>
<dbReference type="GO" id="GO:0046872">
    <property type="term" value="F:metal ion binding"/>
    <property type="evidence" value="ECO:0007669"/>
    <property type="project" value="UniProtKB-KW"/>
</dbReference>
<dbReference type="Pfam" id="PF00149">
    <property type="entry name" value="Metallophos"/>
    <property type="match status" value="1"/>
</dbReference>
<gene>
    <name evidence="14" type="ORF">HNR44_003187</name>
</gene>
<comment type="similarity">
    <text evidence="5 11">Belongs to the 5'-nucleotidase family.</text>
</comment>
<evidence type="ECO:0000256" key="8">
    <source>
        <dbReference type="ARBA" id="ARBA00022741"/>
    </source>
</evidence>
<dbReference type="SUPFAM" id="SSF56300">
    <property type="entry name" value="Metallo-dependent phosphatases"/>
    <property type="match status" value="1"/>
</dbReference>
<comment type="caution">
    <text evidence="14">The sequence shown here is derived from an EMBL/GenBank/DDBJ whole genome shotgun (WGS) entry which is preliminary data.</text>
</comment>
<dbReference type="AlphaFoldDB" id="A0A841Q0H6"/>
<keyword evidence="9 11" id="KW-0378">Hydrolase</keyword>
<feature type="domain" description="5'-Nucleotidase C-terminal" evidence="13">
    <location>
        <begin position="379"/>
        <end position="544"/>
    </location>
</feature>
<proteinExistence type="inferred from homology"/>
<evidence type="ECO:0000259" key="13">
    <source>
        <dbReference type="Pfam" id="PF02872"/>
    </source>
</evidence>
<reference evidence="14 15" key="1">
    <citation type="submission" date="2020-08" db="EMBL/GenBank/DDBJ databases">
        <title>Genomic Encyclopedia of Type Strains, Phase IV (KMG-IV): sequencing the most valuable type-strain genomes for metagenomic binning, comparative biology and taxonomic classification.</title>
        <authorList>
            <person name="Goeker M."/>
        </authorList>
    </citation>
    <scope>NUCLEOTIDE SEQUENCE [LARGE SCALE GENOMIC DNA]</scope>
    <source>
        <strain evidence="14 15">DSM 21769</strain>
    </source>
</reference>
<dbReference type="Gene3D" id="3.90.780.10">
    <property type="entry name" value="5'-Nucleotidase, C-terminal domain"/>
    <property type="match status" value="1"/>
</dbReference>
<dbReference type="GO" id="GO:0000166">
    <property type="term" value="F:nucleotide binding"/>
    <property type="evidence" value="ECO:0007669"/>
    <property type="project" value="UniProtKB-KW"/>
</dbReference>
<dbReference type="InterPro" id="IPR006179">
    <property type="entry name" value="5_nucleotidase/apyrase"/>
</dbReference>
<dbReference type="Proteomes" id="UP000568839">
    <property type="component" value="Unassembled WGS sequence"/>
</dbReference>
<feature type="signal peptide" evidence="11">
    <location>
        <begin position="1"/>
        <end position="23"/>
    </location>
</feature>
<dbReference type="InterPro" id="IPR029052">
    <property type="entry name" value="Metallo-depent_PP-like"/>
</dbReference>
<dbReference type="PANTHER" id="PTHR11575">
    <property type="entry name" value="5'-NUCLEOTIDASE-RELATED"/>
    <property type="match status" value="1"/>
</dbReference>
<dbReference type="Pfam" id="PF02872">
    <property type="entry name" value="5_nucleotid_C"/>
    <property type="match status" value="1"/>
</dbReference>
<dbReference type="InterPro" id="IPR006146">
    <property type="entry name" value="5'-Nucleotdase_CS"/>
</dbReference>
<name>A0A841Q0H6_9BACL</name>
<dbReference type="RefSeq" id="WP_184405255.1">
    <property type="nucleotide sequence ID" value="NZ_JACHHJ010000005.1"/>
</dbReference>
<evidence type="ECO:0000256" key="3">
    <source>
        <dbReference type="ARBA" id="ARBA00001968"/>
    </source>
</evidence>
<keyword evidence="6" id="KW-0479">Metal-binding</keyword>
<dbReference type="Gene3D" id="3.60.21.10">
    <property type="match status" value="1"/>
</dbReference>
<dbReference type="GO" id="GO:0008663">
    <property type="term" value="F:2',3'-cyclic-nucleotide 2'-phosphodiesterase activity"/>
    <property type="evidence" value="ECO:0007669"/>
    <property type="project" value="UniProtKB-EC"/>
</dbReference>
<evidence type="ECO:0000256" key="4">
    <source>
        <dbReference type="ARBA" id="ARBA00004196"/>
    </source>
</evidence>
<evidence type="ECO:0000256" key="11">
    <source>
        <dbReference type="RuleBase" id="RU362119"/>
    </source>
</evidence>
<accession>A0A841Q0H6</accession>
<evidence type="ECO:0000256" key="7">
    <source>
        <dbReference type="ARBA" id="ARBA00022729"/>
    </source>
</evidence>
<feature type="domain" description="Calcineurin-like phosphoesterase" evidence="12">
    <location>
        <begin position="48"/>
        <end position="276"/>
    </location>
</feature>
<comment type="catalytic activity">
    <reaction evidence="1">
        <text>a ribonucleoside 3'-phosphate + H2O = a ribonucleoside + phosphate</text>
        <dbReference type="Rhea" id="RHEA:10144"/>
        <dbReference type="ChEBI" id="CHEBI:13197"/>
        <dbReference type="ChEBI" id="CHEBI:15377"/>
        <dbReference type="ChEBI" id="CHEBI:18254"/>
        <dbReference type="ChEBI" id="CHEBI:43474"/>
        <dbReference type="EC" id="3.1.3.6"/>
    </reaction>
</comment>
<sequence length="628" mass="69878">MGKKLWIPILVAVAAIIAVTMFASSSDDDTTSSEVSNESETDVSTLAILGTTDIHAHVLPYDYMNDEEDDSIGLSKVYSVIEEKRSEYDHNILIDNGDTIQGSILGDMPAQIEGLEEDETHVIMDVMNEIDYDAAAIGNHEFNFGLDFLNQTINDADFPWLSANVVEPGTEDPVYEPYTLMEKEIDGEELTIGMIGFVPPQIMQWDYAHLDGEVETMEIVEAAEKHVPEMKEEGADIVVAISHTGIDDGDHPSENAAIPLSEVDDIDAMLLGHQHSEFPSDEDYNGMEGVDPDEGTINDVPTVMPGSWGSHLGVITLDLQYDDEEWTVETANAEIFSTADAESHDDVEEIAREVHEDTIEYVNTPVGETASSMHTYFSRVVDNEVVQLINDAQLDYIESLQEDGELEEEVPLLSAAAPFRAGRGGDFTYVDEGSIAISDMNDIYVYPNTLHVIEVNGEQLKNWLEYSTANFHRIDPDSDEEQDLVNLDFSSYNFDVIENVNYEIDVTKEEGERIQNLSYDGEDVGTDDRFFVATNNYRAGGGGGHLDEDIETVLETTEENRQLVIDYVIDHDGPLDIEPSNNWELSPIEAEGEVLFESASEAKEYTQEYENIEFVEEGDGNEAVFTIE</sequence>
<organism evidence="14 15">
    <name type="scientific">Geomicrobium halophilum</name>
    <dbReference type="NCBI Taxonomy" id="549000"/>
    <lineage>
        <taxon>Bacteria</taxon>
        <taxon>Bacillati</taxon>
        <taxon>Bacillota</taxon>
        <taxon>Bacilli</taxon>
        <taxon>Bacillales</taxon>
        <taxon>Geomicrobium</taxon>
    </lineage>
</organism>
<dbReference type="GO" id="GO:0008254">
    <property type="term" value="F:3'-nucleotidase activity"/>
    <property type="evidence" value="ECO:0007669"/>
    <property type="project" value="UniProtKB-EC"/>
</dbReference>
<dbReference type="PANTHER" id="PTHR11575:SF6">
    <property type="entry name" value="2',3'-CYCLIC-NUCLEOTIDE 2'-PHOSPHODIESTERASE_3'-NUCLEOTIDASE"/>
    <property type="match status" value="1"/>
</dbReference>
<keyword evidence="7 11" id="KW-0732">Signal</keyword>
<evidence type="ECO:0000256" key="6">
    <source>
        <dbReference type="ARBA" id="ARBA00022723"/>
    </source>
</evidence>
<dbReference type="InterPro" id="IPR041827">
    <property type="entry name" value="CpdB_N"/>
</dbReference>
<feature type="chain" id="PRO_5033102476" evidence="11">
    <location>
        <begin position="24"/>
        <end position="628"/>
    </location>
</feature>
<dbReference type="PRINTS" id="PR01607">
    <property type="entry name" value="APYRASEFAMLY"/>
</dbReference>
<evidence type="ECO:0000256" key="9">
    <source>
        <dbReference type="ARBA" id="ARBA00022801"/>
    </source>
</evidence>
<dbReference type="InterPro" id="IPR036907">
    <property type="entry name" value="5'-Nucleotdase_C_sf"/>
</dbReference>
<comment type="catalytic activity">
    <reaction evidence="2">
        <text>a nucleoside 2',3'-cyclic phosphate + H2O = a nucleoside 3'-phosphate + H(+)</text>
        <dbReference type="Rhea" id="RHEA:19621"/>
        <dbReference type="ChEBI" id="CHEBI:15377"/>
        <dbReference type="ChEBI" id="CHEBI:15378"/>
        <dbReference type="ChEBI" id="CHEBI:66949"/>
        <dbReference type="ChEBI" id="CHEBI:66954"/>
        <dbReference type="EC" id="3.1.4.16"/>
    </reaction>
</comment>
<evidence type="ECO:0000259" key="12">
    <source>
        <dbReference type="Pfam" id="PF00149"/>
    </source>
</evidence>
<keyword evidence="10" id="KW-0511">Multifunctional enzyme</keyword>
<evidence type="ECO:0000256" key="10">
    <source>
        <dbReference type="ARBA" id="ARBA00023268"/>
    </source>
</evidence>
<dbReference type="InterPro" id="IPR008334">
    <property type="entry name" value="5'-Nucleotdase_C"/>
</dbReference>